<dbReference type="Proteomes" id="UP001201549">
    <property type="component" value="Unassembled WGS sequence"/>
</dbReference>
<reference evidence="2" key="1">
    <citation type="submission" date="2023-07" db="EMBL/GenBank/DDBJ databases">
        <title>Shewanella mangrovi sp. nov., an acetaldehyde- degrading bacterium isolated from mangrove sediment.</title>
        <authorList>
            <person name="Liu Y."/>
        </authorList>
    </citation>
    <scope>NUCLEOTIDE SEQUENCE [LARGE SCALE GENOMIC DNA]</scope>
    <source>
        <strain evidence="2">C32</strain>
    </source>
</reference>
<dbReference type="EMBL" id="JAKOGG010000002">
    <property type="protein sequence ID" value="MCS4555664.1"/>
    <property type="molecule type" value="Genomic_DNA"/>
</dbReference>
<evidence type="ECO:0000313" key="2">
    <source>
        <dbReference type="Proteomes" id="UP001201549"/>
    </source>
</evidence>
<organism evidence="1 2">
    <name type="scientific">Shewanella electrica</name>
    <dbReference type="NCBI Taxonomy" id="515560"/>
    <lineage>
        <taxon>Bacteria</taxon>
        <taxon>Pseudomonadati</taxon>
        <taxon>Pseudomonadota</taxon>
        <taxon>Gammaproteobacteria</taxon>
        <taxon>Alteromonadales</taxon>
        <taxon>Shewanellaceae</taxon>
        <taxon>Shewanella</taxon>
    </lineage>
</organism>
<evidence type="ECO:0000313" key="1">
    <source>
        <dbReference type="EMBL" id="MCS4555664.1"/>
    </source>
</evidence>
<name>A0ABT2FK88_9GAMM</name>
<protein>
    <submittedName>
        <fullName evidence="1">Uncharacterized protein</fullName>
    </submittedName>
</protein>
<accession>A0ABT2FK88</accession>
<comment type="caution">
    <text evidence="1">The sequence shown here is derived from an EMBL/GenBank/DDBJ whole genome shotgun (WGS) entry which is preliminary data.</text>
</comment>
<gene>
    <name evidence="1" type="ORF">L9G74_04380</name>
</gene>
<sequence length="99" mass="11507">MYTNSELPPAINQWQLSFDPYDFANNPAWLRHAEKCEDILQLTHKKGGLLIDVGYYGSDYRAVVIRDYNWQQPLAELTSHDVSVITQVVYQWLTQFAEA</sequence>
<dbReference type="RefSeq" id="WP_238895056.1">
    <property type="nucleotide sequence ID" value="NZ_JAKOGG010000002.1"/>
</dbReference>
<keyword evidence="2" id="KW-1185">Reference proteome</keyword>
<proteinExistence type="predicted"/>